<feature type="compositionally biased region" description="Basic residues" evidence="1">
    <location>
        <begin position="330"/>
        <end position="341"/>
    </location>
</feature>
<protein>
    <submittedName>
        <fullName evidence="2">Conserved oligomeric Golgi complex subunit 3-like</fullName>
    </submittedName>
</protein>
<feature type="compositionally biased region" description="Low complexity" evidence="1">
    <location>
        <begin position="342"/>
        <end position="353"/>
    </location>
</feature>
<gene>
    <name evidence="2" type="ORF">F511_13558</name>
</gene>
<feature type="region of interest" description="Disordered" evidence="1">
    <location>
        <begin position="1"/>
        <end position="24"/>
    </location>
</feature>
<feature type="region of interest" description="Disordered" evidence="1">
    <location>
        <begin position="493"/>
        <end position="512"/>
    </location>
</feature>
<name>A0A2Z7D4F3_9LAMI</name>
<proteinExistence type="predicted"/>
<dbReference type="Proteomes" id="UP000250235">
    <property type="component" value="Unassembled WGS sequence"/>
</dbReference>
<feature type="region of interest" description="Disordered" evidence="1">
    <location>
        <begin position="261"/>
        <end position="392"/>
    </location>
</feature>
<feature type="region of interest" description="Disordered" evidence="1">
    <location>
        <begin position="41"/>
        <end position="60"/>
    </location>
</feature>
<feature type="compositionally biased region" description="Polar residues" evidence="1">
    <location>
        <begin position="14"/>
        <end position="24"/>
    </location>
</feature>
<evidence type="ECO:0000313" key="3">
    <source>
        <dbReference type="Proteomes" id="UP000250235"/>
    </source>
</evidence>
<accession>A0A2Z7D4F3</accession>
<feature type="compositionally biased region" description="Basic and acidic residues" evidence="1">
    <location>
        <begin position="300"/>
        <end position="309"/>
    </location>
</feature>
<reference evidence="2 3" key="1">
    <citation type="journal article" date="2015" name="Proc. Natl. Acad. Sci. U.S.A.">
        <title>The resurrection genome of Boea hygrometrica: A blueprint for survival of dehydration.</title>
        <authorList>
            <person name="Xiao L."/>
            <person name="Yang G."/>
            <person name="Zhang L."/>
            <person name="Yang X."/>
            <person name="Zhao S."/>
            <person name="Ji Z."/>
            <person name="Zhou Q."/>
            <person name="Hu M."/>
            <person name="Wang Y."/>
            <person name="Chen M."/>
            <person name="Xu Y."/>
            <person name="Jin H."/>
            <person name="Xiao X."/>
            <person name="Hu G."/>
            <person name="Bao F."/>
            <person name="Hu Y."/>
            <person name="Wan P."/>
            <person name="Li L."/>
            <person name="Deng X."/>
            <person name="Kuang T."/>
            <person name="Xiang C."/>
            <person name="Zhu J.K."/>
            <person name="Oliver M.J."/>
            <person name="He Y."/>
        </authorList>
    </citation>
    <scope>NUCLEOTIDE SEQUENCE [LARGE SCALE GENOMIC DNA]</scope>
    <source>
        <strain evidence="3">cv. XS01</strain>
    </source>
</reference>
<evidence type="ECO:0000256" key="1">
    <source>
        <dbReference type="SAM" id="MobiDB-lite"/>
    </source>
</evidence>
<sequence>MEEATGWESRKKTNTATTSHSLNTLTQGSKVVPIEISRGDKLSTTNLTPSGDVNRRQSKDLCSDEHEAETVFSSDSSDEIWYMKSGILLRNLQMECGSYVAPVDARGSDVVEDPVASYSAISRCYLKIAKRCRLHKLIRQRFAIALKIQQEDFALFISADEATVSSRNAKTSSRKKIQTQLMNQSQATATSSITDSACKNQLVVVSVQYGPFNPYIPIRSTTIGKLRVVIDPIAMHTSWRSNSDIASVTSESSTTMHRLLHASGSHPIPTPYDPKPKNLKFQNRPKPGTISHTGPKTSRAARDRPEPNPRRNQPSRHRRSFAGAAAGRRPPPRKIARRKGARAAATRAALHAPSSHDETSKRRNHARVARTAARSRASSLTGHRHAHREAMRAKDRPACGQRAQHHALSSANGPAVVRERWGAAAHGGGRRCLRLLPCWQLVPGSDRFRQSGPRPETGFLRQPALEGLTRSTWTDSPRQIWPETIFRRAAAAVSSARRRRREDEERGRRLEC</sequence>
<dbReference type="AlphaFoldDB" id="A0A2Z7D4F3"/>
<dbReference type="EMBL" id="KQ991563">
    <property type="protein sequence ID" value="KZV51874.1"/>
    <property type="molecule type" value="Genomic_DNA"/>
</dbReference>
<organism evidence="2 3">
    <name type="scientific">Dorcoceras hygrometricum</name>
    <dbReference type="NCBI Taxonomy" id="472368"/>
    <lineage>
        <taxon>Eukaryota</taxon>
        <taxon>Viridiplantae</taxon>
        <taxon>Streptophyta</taxon>
        <taxon>Embryophyta</taxon>
        <taxon>Tracheophyta</taxon>
        <taxon>Spermatophyta</taxon>
        <taxon>Magnoliopsida</taxon>
        <taxon>eudicotyledons</taxon>
        <taxon>Gunneridae</taxon>
        <taxon>Pentapetalae</taxon>
        <taxon>asterids</taxon>
        <taxon>lamiids</taxon>
        <taxon>Lamiales</taxon>
        <taxon>Gesneriaceae</taxon>
        <taxon>Didymocarpoideae</taxon>
        <taxon>Trichosporeae</taxon>
        <taxon>Loxocarpinae</taxon>
        <taxon>Dorcoceras</taxon>
    </lineage>
</organism>
<evidence type="ECO:0000313" key="2">
    <source>
        <dbReference type="EMBL" id="KZV51874.1"/>
    </source>
</evidence>
<feature type="compositionally biased region" description="Polar residues" evidence="1">
    <location>
        <begin position="42"/>
        <end position="51"/>
    </location>
</feature>
<keyword evidence="3" id="KW-1185">Reference proteome</keyword>
<feature type="compositionally biased region" description="Basic and acidic residues" evidence="1">
    <location>
        <begin position="501"/>
        <end position="512"/>
    </location>
</feature>
<feature type="compositionally biased region" description="Low complexity" evidence="1">
    <location>
        <begin position="369"/>
        <end position="379"/>
    </location>
</feature>